<proteinExistence type="predicted"/>
<dbReference type="RefSeq" id="WP_187755129.1">
    <property type="nucleotide sequence ID" value="NZ_JABURY010000011.1"/>
</dbReference>
<accession>A0ABR7QX58</accession>
<gene>
    <name evidence="1" type="ORF">FcAc13_05080</name>
</gene>
<protein>
    <recommendedName>
        <fullName evidence="3">DUF551 domain-containing protein</fullName>
    </recommendedName>
</protein>
<comment type="caution">
    <text evidence="1">The sequence shown here is derived from an EMBL/GenBank/DDBJ whole genome shotgun (WGS) entry which is preliminary data.</text>
</comment>
<dbReference type="Proteomes" id="UP000651208">
    <property type="component" value="Unassembled WGS sequence"/>
</dbReference>
<reference evidence="1 2" key="1">
    <citation type="submission" date="2020-06" db="EMBL/GenBank/DDBJ databases">
        <title>Frischella cerana isolated from Apis cerana gut homogenate.</title>
        <authorList>
            <person name="Wolter L.A."/>
            <person name="Suenami S."/>
            <person name="Miyazaki R."/>
        </authorList>
    </citation>
    <scope>NUCLEOTIDE SEQUENCE [LARGE SCALE GENOMIC DNA]</scope>
    <source>
        <strain evidence="1 2">Ac13</strain>
    </source>
</reference>
<keyword evidence="2" id="KW-1185">Reference proteome</keyword>
<evidence type="ECO:0008006" key="3">
    <source>
        <dbReference type="Google" id="ProtNLM"/>
    </source>
</evidence>
<organism evidence="1 2">
    <name type="scientific">Frischella japonica</name>
    <dbReference type="NCBI Taxonomy" id="2741544"/>
    <lineage>
        <taxon>Bacteria</taxon>
        <taxon>Pseudomonadati</taxon>
        <taxon>Pseudomonadota</taxon>
        <taxon>Gammaproteobacteria</taxon>
        <taxon>Orbales</taxon>
        <taxon>Orbaceae</taxon>
        <taxon>Frischella</taxon>
    </lineage>
</organism>
<evidence type="ECO:0000313" key="1">
    <source>
        <dbReference type="EMBL" id="MBC9130680.1"/>
    </source>
</evidence>
<evidence type="ECO:0000313" key="2">
    <source>
        <dbReference type="Proteomes" id="UP000651208"/>
    </source>
</evidence>
<name>A0ABR7QX58_9GAMM</name>
<sequence length="172" mass="20501">MMTKLNWRKFPDEVPEKENGIAQKLCIVRIRFLNGREELCEATVYDWYDEHAEFDEWIDDYVGKWSKHDNDEVTHWIYADELPLPEEMIMKYFSYDPSDEDGLELHNTADEAKLRAQSCISEMLDCDGRWEERVDLVCWGEVKEITTKTNVRPDPSGEYDYLCDYKLKPIKE</sequence>
<dbReference type="EMBL" id="JABURY010000011">
    <property type="protein sequence ID" value="MBC9130680.1"/>
    <property type="molecule type" value="Genomic_DNA"/>
</dbReference>